<reference evidence="3" key="1">
    <citation type="submission" date="2022-09" db="EMBL/GenBank/DDBJ databases">
        <title>Culturomic study of gut microbiota in children with autism spectrum disorder.</title>
        <authorList>
            <person name="Efimov B.A."/>
            <person name="Chaplin A.V."/>
            <person name="Sokolova S.R."/>
            <person name="Pikina A.P."/>
            <person name="Korzhanova M."/>
            <person name="Belova V."/>
            <person name="Korostin D."/>
        </authorList>
    </citation>
    <scope>NUCLEOTIDE SEQUENCE</scope>
    <source>
        <strain evidence="3">ASD5510</strain>
    </source>
</reference>
<dbReference type="InterPro" id="IPR029069">
    <property type="entry name" value="HotDog_dom_sf"/>
</dbReference>
<feature type="domain" description="MaoC-like" evidence="1">
    <location>
        <begin position="15"/>
        <end position="110"/>
    </location>
</feature>
<dbReference type="Gene3D" id="3.10.129.10">
    <property type="entry name" value="Hotdog Thioesterase"/>
    <property type="match status" value="1"/>
</dbReference>
<dbReference type="EMBL" id="JAOSHN010000005">
    <property type="protein sequence ID" value="MCU7379367.1"/>
    <property type="molecule type" value="Genomic_DNA"/>
</dbReference>
<protein>
    <submittedName>
        <fullName evidence="3">MaoC family dehydratase</fullName>
    </submittedName>
</protein>
<gene>
    <name evidence="2" type="ORF">OBO34_00430</name>
    <name evidence="3" type="ORF">OBO34_13525</name>
</gene>
<dbReference type="GO" id="GO:0006633">
    <property type="term" value="P:fatty acid biosynthetic process"/>
    <property type="evidence" value="ECO:0007669"/>
    <property type="project" value="TreeGrafter"/>
</dbReference>
<dbReference type="EMBL" id="JAOSHN010000001">
    <property type="protein sequence ID" value="MCU7376818.1"/>
    <property type="molecule type" value="Genomic_DNA"/>
</dbReference>
<dbReference type="GO" id="GO:0019171">
    <property type="term" value="F:(3R)-hydroxyacyl-[acyl-carrier-protein] dehydratase activity"/>
    <property type="evidence" value="ECO:0007669"/>
    <property type="project" value="TreeGrafter"/>
</dbReference>
<dbReference type="SUPFAM" id="SSF54637">
    <property type="entry name" value="Thioesterase/thiol ester dehydrase-isomerase"/>
    <property type="match status" value="1"/>
</dbReference>
<evidence type="ECO:0000313" key="3">
    <source>
        <dbReference type="EMBL" id="MCU7379367.1"/>
    </source>
</evidence>
<keyword evidence="4" id="KW-1185">Reference proteome</keyword>
<dbReference type="RefSeq" id="WP_253020435.1">
    <property type="nucleotide sequence ID" value="NZ_JAJAGH010000005.1"/>
</dbReference>
<sequence length="135" mass="15079">MGDIRNFRVGDKAAIKQKVTKQIIEDYADLSGDRNPIHMDIKYAEKTVFGERIAHGLFCQALVSNVIGNKLPGEGAILLTERINYKKPVYIGDEIQCVCEIKEVRPAKNQCLVAFDCINQLEECVLDGEALVLLL</sequence>
<dbReference type="PANTHER" id="PTHR43437:SF3">
    <property type="entry name" value="HYDROXYACYL-THIOESTER DEHYDRATASE TYPE 2, MITOCHONDRIAL"/>
    <property type="match status" value="1"/>
</dbReference>
<dbReference type="AlphaFoldDB" id="A0A9J6QVL4"/>
<evidence type="ECO:0000313" key="4">
    <source>
        <dbReference type="Proteomes" id="UP001065549"/>
    </source>
</evidence>
<dbReference type="Pfam" id="PF01575">
    <property type="entry name" value="MaoC_dehydratas"/>
    <property type="match status" value="1"/>
</dbReference>
<dbReference type="InterPro" id="IPR050965">
    <property type="entry name" value="UPF0336/Enoyl-CoA_hydratase"/>
</dbReference>
<proteinExistence type="predicted"/>
<accession>A0A9J6QVL4</accession>
<dbReference type="InterPro" id="IPR002539">
    <property type="entry name" value="MaoC-like_dom"/>
</dbReference>
<name>A0A9J6QVL4_9FIRM</name>
<dbReference type="Proteomes" id="UP001065549">
    <property type="component" value="Unassembled WGS sequence"/>
</dbReference>
<evidence type="ECO:0000313" key="2">
    <source>
        <dbReference type="EMBL" id="MCU7376818.1"/>
    </source>
</evidence>
<comment type="caution">
    <text evidence="3">The sequence shown here is derived from an EMBL/GenBank/DDBJ whole genome shotgun (WGS) entry which is preliminary data.</text>
</comment>
<evidence type="ECO:0000259" key="1">
    <source>
        <dbReference type="Pfam" id="PF01575"/>
    </source>
</evidence>
<dbReference type="CDD" id="cd03449">
    <property type="entry name" value="R_hydratase"/>
    <property type="match status" value="1"/>
</dbReference>
<dbReference type="PANTHER" id="PTHR43437">
    <property type="entry name" value="HYDROXYACYL-THIOESTER DEHYDRATASE TYPE 2, MITOCHONDRIAL-RELATED"/>
    <property type="match status" value="1"/>
</dbReference>
<organism evidence="3 4">
    <name type="scientific">Hominibacterium faecale</name>
    <dbReference type="NCBI Taxonomy" id="2839743"/>
    <lineage>
        <taxon>Bacteria</taxon>
        <taxon>Bacillati</taxon>
        <taxon>Bacillota</taxon>
        <taxon>Clostridia</taxon>
        <taxon>Peptostreptococcales</taxon>
        <taxon>Anaerovoracaceae</taxon>
        <taxon>Hominibacterium</taxon>
    </lineage>
</organism>